<comment type="caution">
    <text evidence="2">The sequence shown here is derived from an EMBL/GenBank/DDBJ whole genome shotgun (WGS) entry which is preliminary data.</text>
</comment>
<dbReference type="RefSeq" id="WP_110022346.1">
    <property type="nucleotide sequence ID" value="NZ_PDNZ01000002.1"/>
</dbReference>
<reference evidence="3" key="1">
    <citation type="submission" date="2017-10" db="EMBL/GenBank/DDBJ databases">
        <authorList>
            <person name="Gaisin V.A."/>
            <person name="Rysina M.S."/>
            <person name="Grouzdev D.S."/>
        </authorList>
    </citation>
    <scope>NUCLEOTIDE SEQUENCE [LARGE SCALE GENOMIC DNA]</scope>
    <source>
        <strain evidence="3">V1</strain>
    </source>
</reference>
<evidence type="ECO:0000256" key="1">
    <source>
        <dbReference type="SAM" id="SignalP"/>
    </source>
</evidence>
<accession>A0A317T8H1</accession>
<evidence type="ECO:0008006" key="4">
    <source>
        <dbReference type="Google" id="ProtNLM"/>
    </source>
</evidence>
<dbReference type="Proteomes" id="UP000246278">
    <property type="component" value="Unassembled WGS sequence"/>
</dbReference>
<dbReference type="OrthoDB" id="1523622at2"/>
<name>A0A317T8H1_9CHLB</name>
<sequence length="275" mass="29100">MKVTSLFLLLTLNLIPATAFGSFEHRSPDARVEAMGGAGVALENPPFGIYYNPASSAADKNRSAGISYALPFGQSSLDSFYGTLQTNALSFDRNGSAGISWLNYGSSLYNETFTYLTYSTKVAGPLRAGISAGLLDRDTAAKESESTLGINLGVLATLSSSLNLGASIFNLNRPETGTNGENAPSTSFAGMAYKPSTGIVLNAVVEKQEKKDARLRAGGEVRVLSFLNLRAGFTTEPSTFSGGAGFIFKSVQGDIALVRHPELGTGSWYTMRIVF</sequence>
<evidence type="ECO:0000313" key="2">
    <source>
        <dbReference type="EMBL" id="PWW82630.1"/>
    </source>
</evidence>
<feature type="signal peptide" evidence="1">
    <location>
        <begin position="1"/>
        <end position="19"/>
    </location>
</feature>
<proteinExistence type="predicted"/>
<feature type="chain" id="PRO_5016386468" description="PorV/PorQ family protein" evidence="1">
    <location>
        <begin position="20"/>
        <end position="275"/>
    </location>
</feature>
<dbReference type="AlphaFoldDB" id="A0A317T8H1"/>
<evidence type="ECO:0000313" key="3">
    <source>
        <dbReference type="Proteomes" id="UP000246278"/>
    </source>
</evidence>
<keyword evidence="3" id="KW-1185">Reference proteome</keyword>
<dbReference type="EMBL" id="PDNZ01000002">
    <property type="protein sequence ID" value="PWW82630.1"/>
    <property type="molecule type" value="Genomic_DNA"/>
</dbReference>
<keyword evidence="1" id="KW-0732">Signal</keyword>
<dbReference type="Gene3D" id="2.40.160.60">
    <property type="entry name" value="Outer membrane protein transport protein (OMPP1/FadL/TodX)"/>
    <property type="match status" value="1"/>
</dbReference>
<organism evidence="2 3">
    <name type="scientific">Prosthecochloris marina</name>
    <dbReference type="NCBI Taxonomy" id="2017681"/>
    <lineage>
        <taxon>Bacteria</taxon>
        <taxon>Pseudomonadati</taxon>
        <taxon>Chlorobiota</taxon>
        <taxon>Chlorobiia</taxon>
        <taxon>Chlorobiales</taxon>
        <taxon>Chlorobiaceae</taxon>
        <taxon>Prosthecochloris</taxon>
    </lineage>
</organism>
<gene>
    <name evidence="2" type="ORF">CR164_02440</name>
</gene>
<protein>
    <recommendedName>
        <fullName evidence="4">PorV/PorQ family protein</fullName>
    </recommendedName>
</protein>